<feature type="domain" description="N-acetyltransferase" evidence="1">
    <location>
        <begin position="107"/>
        <end position="259"/>
    </location>
</feature>
<dbReference type="PROSITE" id="PS51725">
    <property type="entry name" value="ABM"/>
    <property type="match status" value="1"/>
</dbReference>
<dbReference type="EMBL" id="BAAADE010000014">
    <property type="protein sequence ID" value="GAA0614982.1"/>
    <property type="molecule type" value="Genomic_DNA"/>
</dbReference>
<organism evidence="3 4">
    <name type="scientific">Paenochrobactrum glaciei</name>
    <dbReference type="NCBI Taxonomy" id="486407"/>
    <lineage>
        <taxon>Bacteria</taxon>
        <taxon>Pseudomonadati</taxon>
        <taxon>Pseudomonadota</taxon>
        <taxon>Alphaproteobacteria</taxon>
        <taxon>Hyphomicrobiales</taxon>
        <taxon>Brucellaceae</taxon>
        <taxon>Paenochrobactrum</taxon>
    </lineage>
</organism>
<comment type="caution">
    <text evidence="3">The sequence shown here is derived from an EMBL/GenBank/DDBJ whole genome shotgun (WGS) entry which is preliminary data.</text>
</comment>
<gene>
    <name evidence="3" type="ORF">GCM10008943_32650</name>
</gene>
<dbReference type="Gene3D" id="3.40.630.30">
    <property type="match status" value="1"/>
</dbReference>
<evidence type="ECO:0000259" key="2">
    <source>
        <dbReference type="PROSITE" id="PS51725"/>
    </source>
</evidence>
<dbReference type="Proteomes" id="UP001424441">
    <property type="component" value="Unassembled WGS sequence"/>
</dbReference>
<evidence type="ECO:0000313" key="3">
    <source>
        <dbReference type="EMBL" id="GAA0614982.1"/>
    </source>
</evidence>
<dbReference type="SUPFAM" id="SSF54909">
    <property type="entry name" value="Dimeric alpha+beta barrel"/>
    <property type="match status" value="1"/>
</dbReference>
<name>A0ABN1GN52_9HYPH</name>
<evidence type="ECO:0000259" key="1">
    <source>
        <dbReference type="PROSITE" id="PS51186"/>
    </source>
</evidence>
<dbReference type="RefSeq" id="WP_343808145.1">
    <property type="nucleotide sequence ID" value="NZ_BAAADE010000014.1"/>
</dbReference>
<dbReference type="Pfam" id="PF03992">
    <property type="entry name" value="ABM"/>
    <property type="match status" value="1"/>
</dbReference>
<dbReference type="InterPro" id="IPR016181">
    <property type="entry name" value="Acyl_CoA_acyltransferase"/>
</dbReference>
<accession>A0ABN1GN52</accession>
<dbReference type="InterPro" id="IPR011008">
    <property type="entry name" value="Dimeric_a/b-barrel"/>
</dbReference>
<sequence>MLKVIAQDFIKPDKIDIVLPLYKELVEKTKLEPLCIAYNLYIDQKDPGHFVFIEEWPDRNALDIHCASEHFTRLVPLINQHQRQEPSFILMDGFSMPIATASTQGKIIIRAAQTEDAQALSSILTAIVAETGRTHPHDVDFVLANYINNPSDILCSVAVDTNGEILGFQSLIHATEGNRFDVPVDWAVIGTHISPKAHRRGVGKALFASSKAAAKQANIKHIDAYIRADNLPALHYYGSMGFITYREPDGIIQKVYNVL</sequence>
<dbReference type="PANTHER" id="PTHR33336">
    <property type="entry name" value="QUINOL MONOOXYGENASE YGIN-RELATED"/>
    <property type="match status" value="1"/>
</dbReference>
<keyword evidence="4" id="KW-1185">Reference proteome</keyword>
<dbReference type="SUPFAM" id="SSF55729">
    <property type="entry name" value="Acyl-CoA N-acyltransferases (Nat)"/>
    <property type="match status" value="1"/>
</dbReference>
<dbReference type="InterPro" id="IPR000182">
    <property type="entry name" value="GNAT_dom"/>
</dbReference>
<evidence type="ECO:0000313" key="4">
    <source>
        <dbReference type="Proteomes" id="UP001424441"/>
    </source>
</evidence>
<protein>
    <recommendedName>
        <fullName evidence="5">Antibiotic biosynthesis monooxygenase</fullName>
    </recommendedName>
</protein>
<dbReference type="PROSITE" id="PS51186">
    <property type="entry name" value="GNAT"/>
    <property type="match status" value="1"/>
</dbReference>
<dbReference type="PANTHER" id="PTHR33336:SF3">
    <property type="entry name" value="ABM DOMAIN-CONTAINING PROTEIN"/>
    <property type="match status" value="1"/>
</dbReference>
<dbReference type="Gene3D" id="3.30.70.100">
    <property type="match status" value="1"/>
</dbReference>
<dbReference type="InterPro" id="IPR007138">
    <property type="entry name" value="ABM_dom"/>
</dbReference>
<dbReference type="InterPro" id="IPR050744">
    <property type="entry name" value="AI-2_Isomerase_LsrG"/>
</dbReference>
<dbReference type="Pfam" id="PF00583">
    <property type="entry name" value="Acetyltransf_1"/>
    <property type="match status" value="1"/>
</dbReference>
<evidence type="ECO:0008006" key="5">
    <source>
        <dbReference type="Google" id="ProtNLM"/>
    </source>
</evidence>
<reference evidence="3 4" key="1">
    <citation type="journal article" date="2019" name="Int. J. Syst. Evol. Microbiol.">
        <title>The Global Catalogue of Microorganisms (GCM) 10K type strain sequencing project: providing services to taxonomists for standard genome sequencing and annotation.</title>
        <authorList>
            <consortium name="The Broad Institute Genomics Platform"/>
            <consortium name="The Broad Institute Genome Sequencing Center for Infectious Disease"/>
            <person name="Wu L."/>
            <person name="Ma J."/>
        </authorList>
    </citation>
    <scope>NUCLEOTIDE SEQUENCE [LARGE SCALE GENOMIC DNA]</scope>
    <source>
        <strain evidence="3 4">JCM 15115</strain>
    </source>
</reference>
<proteinExistence type="predicted"/>
<feature type="domain" description="ABM" evidence="2">
    <location>
        <begin position="2"/>
        <end position="91"/>
    </location>
</feature>